<keyword evidence="1" id="KW-0472">Membrane</keyword>
<dbReference type="AlphaFoldDB" id="A0A1C4E230"/>
<keyword evidence="3" id="KW-1185">Reference proteome</keyword>
<dbReference type="PIRSF" id="PIRSF030959">
    <property type="entry name" value="UCP030959"/>
    <property type="match status" value="1"/>
</dbReference>
<keyword evidence="1" id="KW-1133">Transmembrane helix</keyword>
<evidence type="ECO:0000256" key="1">
    <source>
        <dbReference type="SAM" id="Phobius"/>
    </source>
</evidence>
<evidence type="ECO:0000313" key="3">
    <source>
        <dbReference type="Proteomes" id="UP000242818"/>
    </source>
</evidence>
<dbReference type="SUPFAM" id="SSF48452">
    <property type="entry name" value="TPR-like"/>
    <property type="match status" value="1"/>
</dbReference>
<evidence type="ECO:0008006" key="4">
    <source>
        <dbReference type="Google" id="ProtNLM"/>
    </source>
</evidence>
<dbReference type="Gene3D" id="1.25.40.10">
    <property type="entry name" value="Tetratricopeptide repeat domain"/>
    <property type="match status" value="1"/>
</dbReference>
<dbReference type="InterPro" id="IPR011990">
    <property type="entry name" value="TPR-like_helical_dom_sf"/>
</dbReference>
<dbReference type="Proteomes" id="UP000242818">
    <property type="component" value="Unassembled WGS sequence"/>
</dbReference>
<evidence type="ECO:0000313" key="2">
    <source>
        <dbReference type="EMBL" id="SCC37687.1"/>
    </source>
</evidence>
<protein>
    <recommendedName>
        <fullName evidence="4">Cardiolipin synthase N-terminal domain-containing protein</fullName>
    </recommendedName>
</protein>
<dbReference type="EMBL" id="FMAR01000007">
    <property type="protein sequence ID" value="SCC37687.1"/>
    <property type="molecule type" value="Genomic_DNA"/>
</dbReference>
<gene>
    <name evidence="2" type="ORF">GA0116948_10743</name>
</gene>
<accession>A0A1C4E230</accession>
<organism evidence="2 3">
    <name type="scientific">Chitinophaga costaii</name>
    <dbReference type="NCBI Taxonomy" id="1335309"/>
    <lineage>
        <taxon>Bacteria</taxon>
        <taxon>Pseudomonadati</taxon>
        <taxon>Bacteroidota</taxon>
        <taxon>Chitinophagia</taxon>
        <taxon>Chitinophagales</taxon>
        <taxon>Chitinophagaceae</taxon>
        <taxon>Chitinophaga</taxon>
    </lineage>
</organism>
<dbReference type="RefSeq" id="WP_089712229.1">
    <property type="nucleotide sequence ID" value="NZ_FMAR01000007.1"/>
</dbReference>
<keyword evidence="1" id="KW-0812">Transmembrane</keyword>
<dbReference type="OrthoDB" id="794036at2"/>
<dbReference type="STRING" id="1335309.GA0116948_10743"/>
<dbReference type="InterPro" id="IPR014562">
    <property type="entry name" value="UCP030959_TPR_rpt-cont"/>
</dbReference>
<feature type="transmembrane region" description="Helical" evidence="1">
    <location>
        <begin position="31"/>
        <end position="49"/>
    </location>
</feature>
<feature type="transmembrane region" description="Helical" evidence="1">
    <location>
        <begin position="6"/>
        <end position="24"/>
    </location>
</feature>
<name>A0A1C4E230_9BACT</name>
<sequence>MFAYWNNSYYLVIILQVLAIIHAFKTGRREWLYILLFLPVVGLLVYFFMELLPAIRSGDFFSNFRRIFLPAQQIREWERKVRISDTVSNRVQLSQAYADQRQYAKAIELTLGCLNGMYANDAGILLQLARQYFMNGQYRESLQIFDKLKTLKTGRINMAEDDLMYVRAQEGVGDLANAEEGYKQIIRVHHSLEARYYYGLFLKKQSRGQEAKAQFQAVREDMKLLPRYAKRLNATWARKSLKELMST</sequence>
<reference evidence="2 3" key="1">
    <citation type="submission" date="2016-08" db="EMBL/GenBank/DDBJ databases">
        <authorList>
            <person name="Seilhamer J.J."/>
        </authorList>
    </citation>
    <scope>NUCLEOTIDE SEQUENCE [LARGE SCALE GENOMIC DNA]</scope>
    <source>
        <strain evidence="2 3">A37T2</strain>
    </source>
</reference>
<proteinExistence type="predicted"/>